<name>A0A2H3CL65_ARMGA</name>
<gene>
    <name evidence="2" type="ORF">ARMGADRAFT_1089073</name>
</gene>
<protein>
    <submittedName>
        <fullName evidence="2">Uncharacterized protein</fullName>
    </submittedName>
</protein>
<dbReference type="Proteomes" id="UP000217790">
    <property type="component" value="Unassembled WGS sequence"/>
</dbReference>
<feature type="compositionally biased region" description="Polar residues" evidence="1">
    <location>
        <begin position="16"/>
        <end position="34"/>
    </location>
</feature>
<feature type="region of interest" description="Disordered" evidence="1">
    <location>
        <begin position="16"/>
        <end position="68"/>
    </location>
</feature>
<dbReference type="InParanoid" id="A0A2H3CL65"/>
<dbReference type="EMBL" id="KZ293703">
    <property type="protein sequence ID" value="PBK83839.1"/>
    <property type="molecule type" value="Genomic_DNA"/>
</dbReference>
<evidence type="ECO:0000256" key="1">
    <source>
        <dbReference type="SAM" id="MobiDB-lite"/>
    </source>
</evidence>
<dbReference type="AlphaFoldDB" id="A0A2H3CL65"/>
<accession>A0A2H3CL65</accession>
<sequence>MQFNILQPLRAISTSRRFSQSVDIRTRTNTSMGSGTPGGGKPQKPSGAGNGGQTNSSAGATRRGGRAT</sequence>
<keyword evidence="3" id="KW-1185">Reference proteome</keyword>
<evidence type="ECO:0000313" key="3">
    <source>
        <dbReference type="Proteomes" id="UP000217790"/>
    </source>
</evidence>
<organism evidence="2 3">
    <name type="scientific">Armillaria gallica</name>
    <name type="common">Bulbous honey fungus</name>
    <name type="synonym">Armillaria bulbosa</name>
    <dbReference type="NCBI Taxonomy" id="47427"/>
    <lineage>
        <taxon>Eukaryota</taxon>
        <taxon>Fungi</taxon>
        <taxon>Dikarya</taxon>
        <taxon>Basidiomycota</taxon>
        <taxon>Agaricomycotina</taxon>
        <taxon>Agaricomycetes</taxon>
        <taxon>Agaricomycetidae</taxon>
        <taxon>Agaricales</taxon>
        <taxon>Marasmiineae</taxon>
        <taxon>Physalacriaceae</taxon>
        <taxon>Armillaria</taxon>
    </lineage>
</organism>
<reference evidence="3" key="1">
    <citation type="journal article" date="2017" name="Nat. Ecol. Evol.">
        <title>Genome expansion and lineage-specific genetic innovations in the forest pathogenic fungi Armillaria.</title>
        <authorList>
            <person name="Sipos G."/>
            <person name="Prasanna A.N."/>
            <person name="Walter M.C."/>
            <person name="O'Connor E."/>
            <person name="Balint B."/>
            <person name="Krizsan K."/>
            <person name="Kiss B."/>
            <person name="Hess J."/>
            <person name="Varga T."/>
            <person name="Slot J."/>
            <person name="Riley R."/>
            <person name="Boka B."/>
            <person name="Rigling D."/>
            <person name="Barry K."/>
            <person name="Lee J."/>
            <person name="Mihaltcheva S."/>
            <person name="LaButti K."/>
            <person name="Lipzen A."/>
            <person name="Waldron R."/>
            <person name="Moloney N.M."/>
            <person name="Sperisen C."/>
            <person name="Kredics L."/>
            <person name="Vagvoelgyi C."/>
            <person name="Patrignani A."/>
            <person name="Fitzpatrick D."/>
            <person name="Nagy I."/>
            <person name="Doyle S."/>
            <person name="Anderson J.B."/>
            <person name="Grigoriev I.V."/>
            <person name="Gueldener U."/>
            <person name="Muensterkoetter M."/>
            <person name="Nagy L.G."/>
        </authorList>
    </citation>
    <scope>NUCLEOTIDE SEQUENCE [LARGE SCALE GENOMIC DNA]</scope>
    <source>
        <strain evidence="3">Ar21-2</strain>
    </source>
</reference>
<evidence type="ECO:0000313" key="2">
    <source>
        <dbReference type="EMBL" id="PBK83839.1"/>
    </source>
</evidence>
<proteinExistence type="predicted"/>